<dbReference type="Gene3D" id="2.150.10.10">
    <property type="entry name" value="Serralysin-like metalloprotease, C-terminal"/>
    <property type="match status" value="1"/>
</dbReference>
<evidence type="ECO:0000313" key="2">
    <source>
        <dbReference type="Proteomes" id="UP000191988"/>
    </source>
</evidence>
<proteinExistence type="predicted"/>
<dbReference type="SUPFAM" id="SSF51120">
    <property type="entry name" value="beta-Roll"/>
    <property type="match status" value="1"/>
</dbReference>
<dbReference type="RefSeq" id="WP_046801410.1">
    <property type="nucleotide sequence ID" value="NZ_LT009724.1"/>
</dbReference>
<dbReference type="InterPro" id="IPR036912">
    <property type="entry name" value="HasA_haem-bd_sf"/>
</dbReference>
<keyword evidence="2" id="KW-1185">Reference proteome</keyword>
<dbReference type="Gene3D" id="3.30.1500.10">
    <property type="entry name" value="Haem-binding HasA"/>
    <property type="match status" value="1"/>
</dbReference>
<name>A0A1S7QWY4_9HYPH</name>
<sequence>MATTIQLTQSSSDLIGYLNGWTSGFGSTYGAFYDAQTSSLATTTIDPNTTYEAWGDGSNGGKGIVMSGALQYSQGNLTGSVDSIVLGTGYSQSTSGIAVSQQELLIDPDSAYSLAGARDLLDLAVYQLARFGSLAGFYDYFAATGTVVEDTASSNTLTGFAGADTFVFSGGNDIVTAGPTGTYGYQDGTDKLDVSGWGSTSVADLFWYNLNGNAVVESDSDASVSITLVGVDSSVLDASDFIFASASALAA</sequence>
<dbReference type="AlphaFoldDB" id="A0A1S7QWY4"/>
<reference evidence="2" key="1">
    <citation type="submission" date="2016-01" db="EMBL/GenBank/DDBJ databases">
        <authorList>
            <person name="Regsiter A."/>
            <person name="william w."/>
        </authorList>
    </citation>
    <scope>NUCLEOTIDE SEQUENCE [LARGE SCALE GENOMIC DNA]</scope>
    <source>
        <strain evidence="2">CFBP 6623</strain>
    </source>
</reference>
<organism evidence="1 2">
    <name type="scientific">Agrobacterium tomkonis CFBP 6623</name>
    <dbReference type="NCBI Taxonomy" id="1183432"/>
    <lineage>
        <taxon>Bacteria</taxon>
        <taxon>Pseudomonadati</taxon>
        <taxon>Pseudomonadota</taxon>
        <taxon>Alphaproteobacteria</taxon>
        <taxon>Hyphomicrobiales</taxon>
        <taxon>Rhizobiaceae</taxon>
        <taxon>Rhizobium/Agrobacterium group</taxon>
        <taxon>Agrobacterium</taxon>
        <taxon>Agrobacterium tumefaciens complex</taxon>
    </lineage>
</organism>
<dbReference type="STRING" id="1183432.AGR3A_Lc110050"/>
<gene>
    <name evidence="1" type="ORF">AGR3A_Lc110050</name>
</gene>
<protein>
    <submittedName>
        <fullName evidence="1">Uncharacterized protein</fullName>
    </submittedName>
</protein>
<dbReference type="InterPro" id="IPR011049">
    <property type="entry name" value="Serralysin-like_metalloprot_C"/>
</dbReference>
<dbReference type="EMBL" id="FBWK01000047">
    <property type="protein sequence ID" value="CUX43642.1"/>
    <property type="molecule type" value="Genomic_DNA"/>
</dbReference>
<evidence type="ECO:0000313" key="1">
    <source>
        <dbReference type="EMBL" id="CUX43642.1"/>
    </source>
</evidence>
<accession>A0A1S7QWY4</accession>
<dbReference type="Proteomes" id="UP000191988">
    <property type="component" value="Unassembled WGS sequence"/>
</dbReference>